<dbReference type="Gene3D" id="3.30.230.10">
    <property type="match status" value="1"/>
</dbReference>
<dbReference type="EC" id="3.4.21.53" evidence="1"/>
<feature type="transmembrane region" description="Helical" evidence="2">
    <location>
        <begin position="7"/>
        <end position="26"/>
    </location>
</feature>
<evidence type="ECO:0000313" key="5">
    <source>
        <dbReference type="Proteomes" id="UP000051315"/>
    </source>
</evidence>
<protein>
    <recommendedName>
        <fullName evidence="1">endopeptidase La</fullName>
        <ecNumber evidence="1">3.4.21.53</ecNumber>
    </recommendedName>
</protein>
<dbReference type="SUPFAM" id="SSF50156">
    <property type="entry name" value="PDZ domain-like"/>
    <property type="match status" value="1"/>
</dbReference>
<keyword evidence="4" id="KW-0449">Lipoprotein</keyword>
<dbReference type="GO" id="GO:0004252">
    <property type="term" value="F:serine-type endopeptidase activity"/>
    <property type="evidence" value="ECO:0007669"/>
    <property type="project" value="UniProtKB-UniRule"/>
</dbReference>
<gene>
    <name evidence="4" type="ORF">FC15_GL001468</name>
</gene>
<keyword evidence="2" id="KW-0472">Membrane</keyword>
<dbReference type="Pfam" id="PF05362">
    <property type="entry name" value="Lon_C"/>
    <property type="match status" value="1"/>
</dbReference>
<keyword evidence="1" id="KW-0378">Hydrolase</keyword>
<dbReference type="PROSITE" id="PS51786">
    <property type="entry name" value="LON_PROTEOLYTIC"/>
    <property type="match status" value="1"/>
</dbReference>
<dbReference type="InterPro" id="IPR020568">
    <property type="entry name" value="Ribosomal_Su5_D2-typ_SF"/>
</dbReference>
<dbReference type="GO" id="GO:0005524">
    <property type="term" value="F:ATP binding"/>
    <property type="evidence" value="ECO:0007669"/>
    <property type="project" value="InterPro"/>
</dbReference>
<dbReference type="InterPro" id="IPR027065">
    <property type="entry name" value="Lon_Prtase"/>
</dbReference>
<feature type="domain" description="Lon proteolytic" evidence="3">
    <location>
        <begin position="226"/>
        <end position="345"/>
    </location>
</feature>
<evidence type="ECO:0000259" key="3">
    <source>
        <dbReference type="PROSITE" id="PS51786"/>
    </source>
</evidence>
<keyword evidence="5" id="KW-1185">Reference proteome</keyword>
<proteinExistence type="inferred from homology"/>
<evidence type="ECO:0000313" key="4">
    <source>
        <dbReference type="EMBL" id="KRM10237.1"/>
    </source>
</evidence>
<dbReference type="Proteomes" id="UP000051315">
    <property type="component" value="Unassembled WGS sequence"/>
</dbReference>
<organism evidence="4 5">
    <name type="scientific">Lapidilactobacillus concavus DSM 17758</name>
    <dbReference type="NCBI Taxonomy" id="1423735"/>
    <lineage>
        <taxon>Bacteria</taxon>
        <taxon>Bacillati</taxon>
        <taxon>Bacillota</taxon>
        <taxon>Bacilli</taxon>
        <taxon>Lactobacillales</taxon>
        <taxon>Lactobacillaceae</taxon>
        <taxon>Lapidilactobacillus</taxon>
    </lineage>
</organism>
<dbReference type="InterPro" id="IPR014721">
    <property type="entry name" value="Ribsml_uS5_D2-typ_fold_subgr"/>
</dbReference>
<dbReference type="InterPro" id="IPR008269">
    <property type="entry name" value="Lon_proteolytic"/>
</dbReference>
<dbReference type="PATRIC" id="fig|1423735.3.peg.1518"/>
<sequence>MKRWRKYAITLIISVLVILVFFGLPLPRYIEEPGSAEPLNQFVKVDGQTDQNKGNYMLVTVGIMQATPFRWLKAKFEPFQDILTQQELMGNEDDETYDQIQTYYMQNSINNAIAQAFKAAKKSYQVKFRGIYVMDVLKQSSVFNQIKVGDTITAIDGHQFDNNQGFIDYLKSKKLGTSVKLTYQHANQTQQTTAKIIKLPQTKQNGIGITLTDRTTIETKIPVKIDAGEIGGPSAGMMFSLQIYEQLTQQKLRHGRNIAGTGTIDVNGNVGAIGGIDKKVVAADRAGATLFFAPDDPVTKAIKKIDPTYVNNYHTALAAAKKIGTKMKIVPVKKFSDVITYLKNHPN</sequence>
<keyword evidence="1" id="KW-0720">Serine protease</keyword>
<dbReference type="GO" id="GO:0006508">
    <property type="term" value="P:proteolysis"/>
    <property type="evidence" value="ECO:0007669"/>
    <property type="project" value="UniProtKB-KW"/>
</dbReference>
<accession>A0A0R1VXU1</accession>
<dbReference type="STRING" id="1423735.FC15_GL001468"/>
<reference evidence="4 5" key="1">
    <citation type="journal article" date="2015" name="Genome Announc.">
        <title>Expanding the biotechnology potential of lactobacilli through comparative genomics of 213 strains and associated genera.</title>
        <authorList>
            <person name="Sun Z."/>
            <person name="Harris H.M."/>
            <person name="McCann A."/>
            <person name="Guo C."/>
            <person name="Argimon S."/>
            <person name="Zhang W."/>
            <person name="Yang X."/>
            <person name="Jeffery I.B."/>
            <person name="Cooney J.C."/>
            <person name="Kagawa T.F."/>
            <person name="Liu W."/>
            <person name="Song Y."/>
            <person name="Salvetti E."/>
            <person name="Wrobel A."/>
            <person name="Rasinkangas P."/>
            <person name="Parkhill J."/>
            <person name="Rea M.C."/>
            <person name="O'Sullivan O."/>
            <person name="Ritari J."/>
            <person name="Douillard F.P."/>
            <person name="Paul Ross R."/>
            <person name="Yang R."/>
            <person name="Briner A.E."/>
            <person name="Felis G.E."/>
            <person name="de Vos W.M."/>
            <person name="Barrangou R."/>
            <person name="Klaenhammer T.R."/>
            <person name="Caufield P.W."/>
            <person name="Cui Y."/>
            <person name="Zhang H."/>
            <person name="O'Toole P.W."/>
        </authorList>
    </citation>
    <scope>NUCLEOTIDE SEQUENCE [LARGE SCALE GENOMIC DNA]</scope>
    <source>
        <strain evidence="4 5">DSM 17758</strain>
    </source>
</reference>
<dbReference type="GO" id="GO:0004176">
    <property type="term" value="F:ATP-dependent peptidase activity"/>
    <property type="evidence" value="ECO:0007669"/>
    <property type="project" value="UniProtKB-UniRule"/>
</dbReference>
<dbReference type="InterPro" id="IPR001478">
    <property type="entry name" value="PDZ"/>
</dbReference>
<comment type="catalytic activity">
    <reaction evidence="1">
        <text>Hydrolysis of proteins in presence of ATP.</text>
        <dbReference type="EC" id="3.4.21.53"/>
    </reaction>
</comment>
<dbReference type="EMBL" id="AZFX01000040">
    <property type="protein sequence ID" value="KRM10237.1"/>
    <property type="molecule type" value="Genomic_DNA"/>
</dbReference>
<name>A0A0R1VXU1_9LACO</name>
<dbReference type="GO" id="GO:0030163">
    <property type="term" value="P:protein catabolic process"/>
    <property type="evidence" value="ECO:0007669"/>
    <property type="project" value="InterPro"/>
</dbReference>
<dbReference type="OrthoDB" id="2356897at2"/>
<dbReference type="InterPro" id="IPR036034">
    <property type="entry name" value="PDZ_sf"/>
</dbReference>
<dbReference type="RefSeq" id="WP_057824372.1">
    <property type="nucleotide sequence ID" value="NZ_AZFX01000040.1"/>
</dbReference>
<evidence type="ECO:0000256" key="2">
    <source>
        <dbReference type="SAM" id="Phobius"/>
    </source>
</evidence>
<keyword evidence="1" id="KW-0645">Protease</keyword>
<feature type="active site" evidence="1">
    <location>
        <position position="279"/>
    </location>
</feature>
<comment type="similarity">
    <text evidence="1">Belongs to the peptidase S16 family.</text>
</comment>
<keyword evidence="2" id="KW-0812">Transmembrane</keyword>
<dbReference type="AlphaFoldDB" id="A0A0R1VXU1"/>
<dbReference type="Pfam" id="PF13180">
    <property type="entry name" value="PDZ_2"/>
    <property type="match status" value="1"/>
</dbReference>
<keyword evidence="2" id="KW-1133">Transmembrane helix</keyword>
<dbReference type="PANTHER" id="PTHR10046">
    <property type="entry name" value="ATP DEPENDENT LON PROTEASE FAMILY MEMBER"/>
    <property type="match status" value="1"/>
</dbReference>
<evidence type="ECO:0000256" key="1">
    <source>
        <dbReference type="PROSITE-ProRule" id="PRU01122"/>
    </source>
</evidence>
<dbReference type="NCBIfam" id="NF041438">
    <property type="entry name" value="SepM_fam_S16"/>
    <property type="match status" value="1"/>
</dbReference>
<dbReference type="SUPFAM" id="SSF54211">
    <property type="entry name" value="Ribosomal protein S5 domain 2-like"/>
    <property type="match status" value="1"/>
</dbReference>
<feature type="active site" evidence="1">
    <location>
        <position position="234"/>
    </location>
</feature>
<comment type="caution">
    <text evidence="4">The sequence shown here is derived from an EMBL/GenBank/DDBJ whole genome shotgun (WGS) entry which is preliminary data.</text>
</comment>